<proteinExistence type="inferred from homology"/>
<dbReference type="InterPro" id="IPR006195">
    <property type="entry name" value="aa-tRNA-synth_II"/>
</dbReference>
<reference evidence="14" key="1">
    <citation type="submission" date="2024-05" db="EMBL/GenBank/DDBJ databases">
        <title>Genome sequencing of novel strain.</title>
        <authorList>
            <person name="Ganbat D."/>
            <person name="Ganbat S."/>
            <person name="Lee S.-J."/>
        </authorList>
    </citation>
    <scope>NUCLEOTIDE SEQUENCE</scope>
    <source>
        <strain evidence="14">SMD15-11</strain>
    </source>
</reference>
<dbReference type="EMBL" id="CP154858">
    <property type="protein sequence ID" value="XDT73451.1"/>
    <property type="molecule type" value="Genomic_DNA"/>
</dbReference>
<evidence type="ECO:0000256" key="8">
    <source>
        <dbReference type="ARBA" id="ARBA00022917"/>
    </source>
</evidence>
<dbReference type="KEGG" id="tcd:AAIA72_05635"/>
<comment type="subunit">
    <text evidence="3 11">Homodimer.</text>
</comment>
<gene>
    <name evidence="11 14" type="primary">hisS</name>
    <name evidence="14" type="ORF">AAIA72_05635</name>
</gene>
<dbReference type="RefSeq" id="WP_369602442.1">
    <property type="nucleotide sequence ID" value="NZ_CP154858.1"/>
</dbReference>
<keyword evidence="4 11" id="KW-0963">Cytoplasm</keyword>
<dbReference type="InterPro" id="IPR004516">
    <property type="entry name" value="HisRS/HisZ"/>
</dbReference>
<name>A0AB39UYT6_9GAMM</name>
<evidence type="ECO:0000256" key="11">
    <source>
        <dbReference type="HAMAP-Rule" id="MF_00127"/>
    </source>
</evidence>
<comment type="similarity">
    <text evidence="2 11">Belongs to the class-II aminoacyl-tRNA synthetase family.</text>
</comment>
<evidence type="ECO:0000256" key="5">
    <source>
        <dbReference type="ARBA" id="ARBA00022598"/>
    </source>
</evidence>
<keyword evidence="5 11" id="KW-0436">Ligase</keyword>
<dbReference type="GO" id="GO:0006427">
    <property type="term" value="P:histidyl-tRNA aminoacylation"/>
    <property type="evidence" value="ECO:0007669"/>
    <property type="project" value="UniProtKB-UniRule"/>
</dbReference>
<keyword evidence="7 11" id="KW-0067">ATP-binding</keyword>
<feature type="binding site" evidence="12">
    <location>
        <position position="130"/>
    </location>
    <ligand>
        <name>L-histidine</name>
        <dbReference type="ChEBI" id="CHEBI:57595"/>
    </ligand>
</feature>
<dbReference type="Gene3D" id="3.40.50.800">
    <property type="entry name" value="Anticodon-binding domain"/>
    <property type="match status" value="1"/>
</dbReference>
<dbReference type="PANTHER" id="PTHR43707:SF1">
    <property type="entry name" value="HISTIDINE--TRNA LIGASE, MITOCHONDRIAL-RELATED"/>
    <property type="match status" value="1"/>
</dbReference>
<dbReference type="Pfam" id="PF13393">
    <property type="entry name" value="tRNA-synt_His"/>
    <property type="match status" value="1"/>
</dbReference>
<dbReference type="EC" id="6.1.1.21" evidence="11"/>
<comment type="catalytic activity">
    <reaction evidence="10 11">
        <text>tRNA(His) + L-histidine + ATP = L-histidyl-tRNA(His) + AMP + diphosphate + H(+)</text>
        <dbReference type="Rhea" id="RHEA:17313"/>
        <dbReference type="Rhea" id="RHEA-COMP:9665"/>
        <dbReference type="Rhea" id="RHEA-COMP:9689"/>
        <dbReference type="ChEBI" id="CHEBI:15378"/>
        <dbReference type="ChEBI" id="CHEBI:30616"/>
        <dbReference type="ChEBI" id="CHEBI:33019"/>
        <dbReference type="ChEBI" id="CHEBI:57595"/>
        <dbReference type="ChEBI" id="CHEBI:78442"/>
        <dbReference type="ChEBI" id="CHEBI:78527"/>
        <dbReference type="ChEBI" id="CHEBI:456215"/>
        <dbReference type="EC" id="6.1.1.21"/>
    </reaction>
</comment>
<dbReference type="GO" id="GO:0005524">
    <property type="term" value="F:ATP binding"/>
    <property type="evidence" value="ECO:0007669"/>
    <property type="project" value="UniProtKB-UniRule"/>
</dbReference>
<evidence type="ECO:0000256" key="12">
    <source>
        <dbReference type="PIRSR" id="PIRSR001549-1"/>
    </source>
</evidence>
<dbReference type="InterPro" id="IPR033656">
    <property type="entry name" value="HisRS_anticodon"/>
</dbReference>
<keyword evidence="8 11" id="KW-0648">Protein biosynthesis</keyword>
<dbReference type="PANTHER" id="PTHR43707">
    <property type="entry name" value="HISTIDYL-TRNA SYNTHETASE"/>
    <property type="match status" value="1"/>
</dbReference>
<keyword evidence="6 11" id="KW-0547">Nucleotide-binding</keyword>
<feature type="domain" description="Aminoacyl-transfer RNA synthetases class-II family profile" evidence="13">
    <location>
        <begin position="1"/>
        <end position="329"/>
    </location>
</feature>
<dbReference type="GO" id="GO:0005737">
    <property type="term" value="C:cytoplasm"/>
    <property type="evidence" value="ECO:0007669"/>
    <property type="project" value="UniProtKB-SubCell"/>
</dbReference>
<dbReference type="GO" id="GO:0004821">
    <property type="term" value="F:histidine-tRNA ligase activity"/>
    <property type="evidence" value="ECO:0007669"/>
    <property type="project" value="UniProtKB-UniRule"/>
</dbReference>
<dbReference type="CDD" id="cd00773">
    <property type="entry name" value="HisRS-like_core"/>
    <property type="match status" value="1"/>
</dbReference>
<feature type="binding site" evidence="12">
    <location>
        <position position="126"/>
    </location>
    <ligand>
        <name>L-histidine</name>
        <dbReference type="ChEBI" id="CHEBI:57595"/>
    </ligand>
</feature>
<evidence type="ECO:0000256" key="1">
    <source>
        <dbReference type="ARBA" id="ARBA00004496"/>
    </source>
</evidence>
<dbReference type="SUPFAM" id="SSF55681">
    <property type="entry name" value="Class II aaRS and biotin synthetases"/>
    <property type="match status" value="1"/>
</dbReference>
<accession>A0AB39UYT6</accession>
<feature type="binding site" evidence="12">
    <location>
        <begin position="262"/>
        <end position="263"/>
    </location>
    <ligand>
        <name>L-histidine</name>
        <dbReference type="ChEBI" id="CHEBI:57595"/>
    </ligand>
</feature>
<dbReference type="NCBIfam" id="TIGR00442">
    <property type="entry name" value="hisS"/>
    <property type="match status" value="1"/>
</dbReference>
<dbReference type="InterPro" id="IPR015807">
    <property type="entry name" value="His-tRNA-ligase"/>
</dbReference>
<dbReference type="PIRSF" id="PIRSF001549">
    <property type="entry name" value="His-tRNA_synth"/>
    <property type="match status" value="1"/>
</dbReference>
<dbReference type="PROSITE" id="PS50862">
    <property type="entry name" value="AA_TRNA_LIGASE_II"/>
    <property type="match status" value="1"/>
</dbReference>
<dbReference type="InterPro" id="IPR045864">
    <property type="entry name" value="aa-tRNA-synth_II/BPL/LPL"/>
</dbReference>
<dbReference type="InterPro" id="IPR041715">
    <property type="entry name" value="HisRS-like_core"/>
</dbReference>
<dbReference type="CDD" id="cd00859">
    <property type="entry name" value="HisRS_anticodon"/>
    <property type="match status" value="1"/>
</dbReference>
<evidence type="ECO:0000313" key="14">
    <source>
        <dbReference type="EMBL" id="XDT73451.1"/>
    </source>
</evidence>
<evidence type="ECO:0000256" key="3">
    <source>
        <dbReference type="ARBA" id="ARBA00011738"/>
    </source>
</evidence>
<dbReference type="HAMAP" id="MF_00127">
    <property type="entry name" value="His_tRNA_synth"/>
    <property type="match status" value="1"/>
</dbReference>
<evidence type="ECO:0000259" key="13">
    <source>
        <dbReference type="PROSITE" id="PS50862"/>
    </source>
</evidence>
<dbReference type="SUPFAM" id="SSF52954">
    <property type="entry name" value="Class II aaRS ABD-related"/>
    <property type="match status" value="1"/>
</dbReference>
<feature type="binding site" evidence="12">
    <location>
        <position position="258"/>
    </location>
    <ligand>
        <name>L-histidine</name>
        <dbReference type="ChEBI" id="CHEBI:57595"/>
    </ligand>
</feature>
<dbReference type="InterPro" id="IPR036621">
    <property type="entry name" value="Anticodon-bd_dom_sf"/>
</dbReference>
<sequence length="431" mass="47784">MARIQAIRGMNDILPAQTPAWRYLETLAADVFQQYGYDEIRTPILEQTELFKRSIGEVTDIVEKEMYTFEDRNGDSLTLRPEGTAGVVRAGEQHGLLFNQVQRLWYRGPMFRHERPQKGRYRQFHQIGAECFGMAGPDIDAEVIVLTARLWQRLGLAPHVRLEINSLGSNEARARYREALVAYLSQHEDKLDADSKRRLKTNPLRILDTKDPDTRSLLDDAPRLTDYLDEASQAHFDGLRAALDACGVEYIVNPALVRGLDYYCRTVFEWVTDALGAQGTVCAGGRYDGLVEQLGGRPTPGVGFAMGVERLVLLLESLNLLPNTLQNIPDVAVLAMGESVQPYALAVAESVRSGLPALRVMQICGGGSFKSLMKKADKSGAGWALIIGESERDGQTVTVKPLRAEGEQQTVEKSALNEYLARCTGIGTEKN</sequence>
<evidence type="ECO:0000256" key="4">
    <source>
        <dbReference type="ARBA" id="ARBA00022490"/>
    </source>
</evidence>
<evidence type="ECO:0000256" key="2">
    <source>
        <dbReference type="ARBA" id="ARBA00008226"/>
    </source>
</evidence>
<feature type="binding site" evidence="12">
    <location>
        <position position="112"/>
    </location>
    <ligand>
        <name>L-histidine</name>
        <dbReference type="ChEBI" id="CHEBI:57595"/>
    </ligand>
</feature>
<evidence type="ECO:0000256" key="7">
    <source>
        <dbReference type="ARBA" id="ARBA00022840"/>
    </source>
</evidence>
<dbReference type="AlphaFoldDB" id="A0AB39UYT6"/>
<dbReference type="Gene3D" id="3.30.930.10">
    <property type="entry name" value="Bira Bifunctional Protein, Domain 2"/>
    <property type="match status" value="1"/>
</dbReference>
<dbReference type="InterPro" id="IPR004154">
    <property type="entry name" value="Anticodon-bd"/>
</dbReference>
<protein>
    <recommendedName>
        <fullName evidence="11">Histidine--tRNA ligase</fullName>
        <ecNumber evidence="11">6.1.1.21</ecNumber>
    </recommendedName>
    <alternativeName>
        <fullName evidence="11">Histidyl-tRNA synthetase</fullName>
        <shortName evidence="11">HisRS</shortName>
    </alternativeName>
</protein>
<dbReference type="Pfam" id="PF03129">
    <property type="entry name" value="HGTP_anticodon"/>
    <property type="match status" value="1"/>
</dbReference>
<dbReference type="FunFam" id="3.30.930.10:FF:000005">
    <property type="entry name" value="Histidine--tRNA ligase"/>
    <property type="match status" value="1"/>
</dbReference>
<comment type="subcellular location">
    <subcellularLocation>
        <location evidence="1 11">Cytoplasm</location>
    </subcellularLocation>
</comment>
<evidence type="ECO:0000256" key="6">
    <source>
        <dbReference type="ARBA" id="ARBA00022741"/>
    </source>
</evidence>
<evidence type="ECO:0000256" key="10">
    <source>
        <dbReference type="ARBA" id="ARBA00047639"/>
    </source>
</evidence>
<evidence type="ECO:0000256" key="9">
    <source>
        <dbReference type="ARBA" id="ARBA00023146"/>
    </source>
</evidence>
<keyword evidence="9 11" id="KW-0030">Aminoacyl-tRNA synthetase</keyword>
<organism evidence="14">
    <name type="scientific">Thermohahella caldifontis</name>
    <dbReference type="NCBI Taxonomy" id="3142973"/>
    <lineage>
        <taxon>Bacteria</taxon>
        <taxon>Pseudomonadati</taxon>
        <taxon>Pseudomonadota</taxon>
        <taxon>Gammaproteobacteria</taxon>
        <taxon>Oceanospirillales</taxon>
        <taxon>Hahellaceae</taxon>
        <taxon>Thermohahella</taxon>
    </lineage>
</organism>
<feature type="binding site" evidence="12">
    <location>
        <begin position="82"/>
        <end position="84"/>
    </location>
    <ligand>
        <name>L-histidine</name>
        <dbReference type="ChEBI" id="CHEBI:57595"/>
    </ligand>
</feature>